<evidence type="ECO:0000313" key="2">
    <source>
        <dbReference type="EMBL" id="KAK7265510.1"/>
    </source>
</evidence>
<sequence>MGRKKGLSNLVAKKLVVLGNKLRPSPMKTLSITRGRYFRFCVEVDLNDWSAGRMDKGGTRGASSNFPGLEDMGDGGIEDQTSQSANSKNGSGVGLKVDFPSNMDHEPQVDMHMNI</sequence>
<gene>
    <name evidence="2" type="ORF">RJT34_33130</name>
</gene>
<dbReference type="AlphaFoldDB" id="A0AAN9I6J2"/>
<proteinExistence type="predicted"/>
<accession>A0AAN9I6J2</accession>
<dbReference type="EMBL" id="JAYKXN010000008">
    <property type="protein sequence ID" value="KAK7265510.1"/>
    <property type="molecule type" value="Genomic_DNA"/>
</dbReference>
<keyword evidence="3" id="KW-1185">Reference proteome</keyword>
<evidence type="ECO:0000313" key="3">
    <source>
        <dbReference type="Proteomes" id="UP001359559"/>
    </source>
</evidence>
<organism evidence="2 3">
    <name type="scientific">Clitoria ternatea</name>
    <name type="common">Butterfly pea</name>
    <dbReference type="NCBI Taxonomy" id="43366"/>
    <lineage>
        <taxon>Eukaryota</taxon>
        <taxon>Viridiplantae</taxon>
        <taxon>Streptophyta</taxon>
        <taxon>Embryophyta</taxon>
        <taxon>Tracheophyta</taxon>
        <taxon>Spermatophyta</taxon>
        <taxon>Magnoliopsida</taxon>
        <taxon>eudicotyledons</taxon>
        <taxon>Gunneridae</taxon>
        <taxon>Pentapetalae</taxon>
        <taxon>rosids</taxon>
        <taxon>fabids</taxon>
        <taxon>Fabales</taxon>
        <taxon>Fabaceae</taxon>
        <taxon>Papilionoideae</taxon>
        <taxon>50 kb inversion clade</taxon>
        <taxon>NPAAA clade</taxon>
        <taxon>indigoferoid/millettioid clade</taxon>
        <taxon>Phaseoleae</taxon>
        <taxon>Clitoria</taxon>
    </lineage>
</organism>
<feature type="compositionally biased region" description="Polar residues" evidence="1">
    <location>
        <begin position="79"/>
        <end position="90"/>
    </location>
</feature>
<comment type="caution">
    <text evidence="2">The sequence shown here is derived from an EMBL/GenBank/DDBJ whole genome shotgun (WGS) entry which is preliminary data.</text>
</comment>
<protein>
    <submittedName>
        <fullName evidence="2">Uncharacterized protein</fullName>
    </submittedName>
</protein>
<evidence type="ECO:0000256" key="1">
    <source>
        <dbReference type="SAM" id="MobiDB-lite"/>
    </source>
</evidence>
<reference evidence="2 3" key="1">
    <citation type="submission" date="2024-01" db="EMBL/GenBank/DDBJ databases">
        <title>The genomes of 5 underutilized Papilionoideae crops provide insights into root nodulation and disease resistance.</title>
        <authorList>
            <person name="Yuan L."/>
        </authorList>
    </citation>
    <scope>NUCLEOTIDE SEQUENCE [LARGE SCALE GENOMIC DNA]</scope>
    <source>
        <strain evidence="2">LY-2023</strain>
        <tissue evidence="2">Leaf</tissue>
    </source>
</reference>
<feature type="region of interest" description="Disordered" evidence="1">
    <location>
        <begin position="52"/>
        <end position="115"/>
    </location>
</feature>
<name>A0AAN9I6J2_CLITE</name>
<dbReference type="Proteomes" id="UP001359559">
    <property type="component" value="Unassembled WGS sequence"/>
</dbReference>